<comment type="caution">
    <text evidence="6">The sequence shown here is derived from an EMBL/GenBank/DDBJ whole genome shotgun (WGS) entry which is preliminary data.</text>
</comment>
<dbReference type="GO" id="GO:0006152">
    <property type="term" value="P:purine nucleoside catabolic process"/>
    <property type="evidence" value="ECO:0007669"/>
    <property type="project" value="TreeGrafter"/>
</dbReference>
<keyword evidence="2" id="KW-0479">Metal-binding</keyword>
<dbReference type="EMBL" id="LVWA01000003">
    <property type="protein sequence ID" value="OKL41326.1"/>
    <property type="molecule type" value="Genomic_DNA"/>
</dbReference>
<keyword evidence="7" id="KW-1185">Reference proteome</keyword>
<feature type="domain" description="CMP/dCMP-type deaminase" evidence="5">
    <location>
        <begin position="6"/>
        <end position="118"/>
    </location>
</feature>
<evidence type="ECO:0000256" key="1">
    <source>
        <dbReference type="ARBA" id="ARBA00006576"/>
    </source>
</evidence>
<dbReference type="FunFam" id="3.40.140.10:FF:000011">
    <property type="entry name" value="tRNA-specific adenosine deaminase"/>
    <property type="match status" value="1"/>
</dbReference>
<dbReference type="Proteomes" id="UP000186551">
    <property type="component" value="Unassembled WGS sequence"/>
</dbReference>
<protein>
    <submittedName>
        <fullName evidence="6">tRNA-specific adenosine deaminase</fullName>
    </submittedName>
</protein>
<dbReference type="PANTHER" id="PTHR11079:SF161">
    <property type="entry name" value="CMP_DCMP-TYPE DEAMINASE DOMAIN-CONTAINING PROTEIN"/>
    <property type="match status" value="1"/>
</dbReference>
<dbReference type="RefSeq" id="WP_073850741.1">
    <property type="nucleotide sequence ID" value="NZ_LVWA01000003.1"/>
</dbReference>
<dbReference type="PANTHER" id="PTHR11079">
    <property type="entry name" value="CYTOSINE DEAMINASE FAMILY MEMBER"/>
    <property type="match status" value="1"/>
</dbReference>
<dbReference type="InterPro" id="IPR002125">
    <property type="entry name" value="CMP_dCMP_dom"/>
</dbReference>
<keyword evidence="3" id="KW-0378">Hydrolase</keyword>
<sequence length="161" mass="18457">MRNTEARQEEFMREAISLSIEKMREGYGGPFGAVIVRNGVIVSRGYNKVLHTHDPTAHAEMEAIRAATQALGTHDLSDCEMYASSQPCPMCLGAIYWARLSKVYFGNRHEDAARIGFDDSFIYEELEKPIDQRRIPMVQLLPEEARKAFEAWEQKEDKQPY</sequence>
<dbReference type="Pfam" id="PF00383">
    <property type="entry name" value="dCMP_cyt_deam_1"/>
    <property type="match status" value="1"/>
</dbReference>
<dbReference type="Gene3D" id="3.40.140.10">
    <property type="entry name" value="Cytidine Deaminase, domain 2"/>
    <property type="match status" value="1"/>
</dbReference>
<dbReference type="InterPro" id="IPR016193">
    <property type="entry name" value="Cytidine_deaminase-like"/>
</dbReference>
<dbReference type="AlphaFoldDB" id="A0A1Q5PGG7"/>
<evidence type="ECO:0000259" key="5">
    <source>
        <dbReference type="PROSITE" id="PS51747"/>
    </source>
</evidence>
<reference evidence="6 7" key="1">
    <citation type="submission" date="2016-03" db="EMBL/GenBank/DDBJ databases">
        <title>Genome sequence of Pontibacter sp. nov., of the family cytophagaceae, isolated from marine sediment of the Yellow Sea, China.</title>
        <authorList>
            <person name="Zhang G."/>
            <person name="Zhang R."/>
        </authorList>
    </citation>
    <scope>NUCLEOTIDE SEQUENCE [LARGE SCALE GENOMIC DNA]</scope>
    <source>
        <strain evidence="6 7">S10-8</strain>
    </source>
</reference>
<dbReference type="PROSITE" id="PS51747">
    <property type="entry name" value="CYT_DCMP_DEAMINASES_2"/>
    <property type="match status" value="1"/>
</dbReference>
<accession>A0A1Q5PGG7</accession>
<dbReference type="GO" id="GO:0047974">
    <property type="term" value="F:guanosine deaminase activity"/>
    <property type="evidence" value="ECO:0007669"/>
    <property type="project" value="TreeGrafter"/>
</dbReference>
<evidence type="ECO:0000256" key="3">
    <source>
        <dbReference type="ARBA" id="ARBA00022801"/>
    </source>
</evidence>
<evidence type="ECO:0000313" key="7">
    <source>
        <dbReference type="Proteomes" id="UP000186551"/>
    </source>
</evidence>
<evidence type="ECO:0000256" key="4">
    <source>
        <dbReference type="ARBA" id="ARBA00022833"/>
    </source>
</evidence>
<comment type="similarity">
    <text evidence="1">Belongs to the cytidine and deoxycytidylate deaminase family.</text>
</comment>
<evidence type="ECO:0000313" key="6">
    <source>
        <dbReference type="EMBL" id="OKL41326.1"/>
    </source>
</evidence>
<dbReference type="CDD" id="cd01285">
    <property type="entry name" value="nucleoside_deaminase"/>
    <property type="match status" value="1"/>
</dbReference>
<evidence type="ECO:0000256" key="2">
    <source>
        <dbReference type="ARBA" id="ARBA00022723"/>
    </source>
</evidence>
<name>A0A1Q5PGG7_9BACT</name>
<organism evidence="6 7">
    <name type="scientific">Pontibacter flavimaris</name>
    <dbReference type="NCBI Taxonomy" id="1797110"/>
    <lineage>
        <taxon>Bacteria</taxon>
        <taxon>Pseudomonadati</taxon>
        <taxon>Bacteroidota</taxon>
        <taxon>Cytophagia</taxon>
        <taxon>Cytophagales</taxon>
        <taxon>Hymenobacteraceae</taxon>
        <taxon>Pontibacter</taxon>
    </lineage>
</organism>
<proteinExistence type="inferred from homology"/>
<dbReference type="SUPFAM" id="SSF53927">
    <property type="entry name" value="Cytidine deaminase-like"/>
    <property type="match status" value="1"/>
</dbReference>
<dbReference type="GO" id="GO:0008270">
    <property type="term" value="F:zinc ion binding"/>
    <property type="evidence" value="ECO:0007669"/>
    <property type="project" value="InterPro"/>
</dbReference>
<dbReference type="PROSITE" id="PS00903">
    <property type="entry name" value="CYT_DCMP_DEAMINASES_1"/>
    <property type="match status" value="1"/>
</dbReference>
<gene>
    <name evidence="6" type="ORF">A3841_09665</name>
</gene>
<keyword evidence="4" id="KW-0862">Zinc</keyword>
<dbReference type="STRING" id="1797110.A3841_09665"/>
<dbReference type="InterPro" id="IPR016192">
    <property type="entry name" value="APOBEC/CMP_deaminase_Zn-bd"/>
</dbReference>